<dbReference type="EMBL" id="CP119906">
    <property type="protein sequence ID" value="WFD24718.1"/>
    <property type="molecule type" value="Genomic_DNA"/>
</dbReference>
<evidence type="ECO:0000313" key="5">
    <source>
        <dbReference type="Proteomes" id="UP001214415"/>
    </source>
</evidence>
<dbReference type="PANTHER" id="PTHR21600">
    <property type="entry name" value="MITOCHONDRIAL RNA PSEUDOURIDINE SYNTHASE"/>
    <property type="match status" value="1"/>
</dbReference>
<reference evidence="4" key="1">
    <citation type="submission" date="2023-03" db="EMBL/GenBank/DDBJ databases">
        <title>Mating type loci evolution in Malassezia.</title>
        <authorList>
            <person name="Coelho M.A."/>
        </authorList>
    </citation>
    <scope>NUCLEOTIDE SEQUENCE</scope>
    <source>
        <strain evidence="4">CBS 12830</strain>
    </source>
</reference>
<dbReference type="GO" id="GO:0000455">
    <property type="term" value="P:enzyme-directed rRNA pseudouridine synthesis"/>
    <property type="evidence" value="ECO:0007669"/>
    <property type="project" value="TreeGrafter"/>
</dbReference>
<sequence length="1272" mass="141377">MDEVGRWRPAAPPAVGPGHGASSPTQDASMRVLWKGALFLHDGTHLPGVSIVTTMQPWTHLRTHSSQATEDTELEAEAELCFALEMVRHHPLRARPRYEAPRVGRAPPEAPAVCRASGAIQLQLDGAEDATQAFFLRLFGVESALRPGEDTQQALHLTFDPSTGPTGPTYRSGAVFELWLVGRCAHDGVLDLVIGRKVDGTTKERRPDDPLPRVAAAGCERVEDAWASSDDDAPVTRIDVRMRRRGQLPTSPRQSRGHTPGRRGEKRAQRVPLELPRTRDRMRSPTASVWRPVVAPIAVPGRGPPDALVEQQNRMRIKKLVHAQLVGRGMDRSHDDHSPCFQMAYAGTCLVFRHALDSVPLEASALAPVITAHLDMYMYPAQLALCTRPGLRRLPPYWHEYKTRAKTRWYGRQILEVFTTEFRDRTKEYYLWAIHHGLCTVNGHTVPPTYRIQNSDFLVNRVHRHEPAVTNTPVKILHRDDARGRLVVVKPGSIPVHATGRYHHHTLVEMVKQQAQIPQVYTSNRLDRLTSGIMVCSTTKEAACELGNDFNAGLVNKAYVCRVQGHFPDKLVDCQEPILSVDRQSGLNIVHPKGKPCRTLFQRLSYDASTDSSVLVCRPITGRTHQIRVHAQFLGHPICNDPLYHHPVWATVDRDVLATAQPRFYERVGGGTGNEEVERVLTALKGTRDDTEGWARWRDQVLFRQLNEHLGYEDVYVPGANAEPAPPPEDEAAALCQQATCDVCHTPLLPDPRPEELYIYLHAIKYWTDAWVFQDELPWWATRHWQHPEHTLTPEDVALPDWPLIAHHAGHDPLGLGKGGARRRVDEALPPATRLVAYPVCQTLAALPTTIDMPPLILDVTRGLEDAAQREVLQRVAPPLGTRGAAIESALHSGLLYVHAPWNQALCAAFERGELPVATAAHYAMGEAVLPRALLDALFTERVEALGASGPGHEKHAQPTASEHALLAWIADVWTEHAPARAAALQAWQAHCATPRPKTWHVSVDRSSYVLPTLSTSSLEAHAHDLVASWLGAAWTPAPRAEASLHVKMTWAPRFRVDESLQCGPRARQGNPSGCLCWQLHIPAHTATTADAVRTAMARARAYALCALLPISEGNTVSTLHSTDRHLAQALDDMLQSRGRTPKHEGALDAALVEMPLKPKELPHAHLFDLYATEMAHLARALKEGGRALVLTSEPRLLARAVREQLNEARREERRTTLALEPIEWNAPLQNYEDVRTAREGDEEAQLRSGLRTILHHHTFVAQIAQRPLYAA</sequence>
<dbReference type="Pfam" id="PF00849">
    <property type="entry name" value="PseudoU_synth_2"/>
    <property type="match status" value="1"/>
</dbReference>
<dbReference type="InterPro" id="IPR050188">
    <property type="entry name" value="RluA_PseudoU_synthase"/>
</dbReference>
<accession>A0AAF0EFP5</accession>
<dbReference type="Gene3D" id="3.30.2350.10">
    <property type="entry name" value="Pseudouridine synthase"/>
    <property type="match status" value="1"/>
</dbReference>
<dbReference type="PANTHER" id="PTHR21600:SF40">
    <property type="entry name" value="PSEUDOURIDYLATE SYNTHASE RPUSD2"/>
    <property type="match status" value="1"/>
</dbReference>
<evidence type="ECO:0000313" key="4">
    <source>
        <dbReference type="EMBL" id="WFD24718.1"/>
    </source>
</evidence>
<name>A0AAF0EFP5_9BASI</name>
<dbReference type="GO" id="GO:0003723">
    <property type="term" value="F:RNA binding"/>
    <property type="evidence" value="ECO:0007669"/>
    <property type="project" value="InterPro"/>
</dbReference>
<dbReference type="InterPro" id="IPR029063">
    <property type="entry name" value="SAM-dependent_MTases_sf"/>
</dbReference>
<dbReference type="AlphaFoldDB" id="A0AAF0EFP5"/>
<evidence type="ECO:0000256" key="1">
    <source>
        <dbReference type="PIRSR" id="PIRSR606225-1"/>
    </source>
</evidence>
<dbReference type="InterPro" id="IPR006225">
    <property type="entry name" value="PsdUridine_synth_RluC/D"/>
</dbReference>
<dbReference type="Gene3D" id="3.40.50.150">
    <property type="entry name" value="Vaccinia Virus protein VP39"/>
    <property type="match status" value="1"/>
</dbReference>
<organism evidence="4 5">
    <name type="scientific">Malassezia equina</name>
    <dbReference type="NCBI Taxonomy" id="1381935"/>
    <lineage>
        <taxon>Eukaryota</taxon>
        <taxon>Fungi</taxon>
        <taxon>Dikarya</taxon>
        <taxon>Basidiomycota</taxon>
        <taxon>Ustilaginomycotina</taxon>
        <taxon>Malasseziomycetes</taxon>
        <taxon>Malasseziales</taxon>
        <taxon>Malasseziaceae</taxon>
        <taxon>Malassezia</taxon>
    </lineage>
</organism>
<proteinExistence type="predicted"/>
<feature type="region of interest" description="Disordered" evidence="2">
    <location>
        <begin position="225"/>
        <end position="273"/>
    </location>
</feature>
<gene>
    <name evidence="4" type="ORF">MEQU1_003421</name>
</gene>
<protein>
    <recommendedName>
        <fullName evidence="3">Pseudouridine synthase RsuA/RluA-like domain-containing protein</fullName>
    </recommendedName>
</protein>
<evidence type="ECO:0000259" key="3">
    <source>
        <dbReference type="Pfam" id="PF00849"/>
    </source>
</evidence>
<dbReference type="SUPFAM" id="SSF55120">
    <property type="entry name" value="Pseudouridine synthase"/>
    <property type="match status" value="1"/>
</dbReference>
<dbReference type="CDD" id="cd02557">
    <property type="entry name" value="PseudoU_synth_ScRIB2"/>
    <property type="match status" value="1"/>
</dbReference>
<evidence type="ECO:0000256" key="2">
    <source>
        <dbReference type="SAM" id="MobiDB-lite"/>
    </source>
</evidence>
<dbReference type="InterPro" id="IPR006145">
    <property type="entry name" value="PsdUridine_synth_RsuA/RluA"/>
</dbReference>
<dbReference type="GO" id="GO:0009982">
    <property type="term" value="F:pseudouridine synthase activity"/>
    <property type="evidence" value="ECO:0007669"/>
    <property type="project" value="InterPro"/>
</dbReference>
<feature type="region of interest" description="Disordered" evidence="2">
    <location>
        <begin position="1"/>
        <end position="26"/>
    </location>
</feature>
<feature type="domain" description="Pseudouridine synthase RsuA/RluA-like" evidence="3">
    <location>
        <begin position="486"/>
        <end position="632"/>
    </location>
</feature>
<keyword evidence="5" id="KW-1185">Reference proteome</keyword>
<dbReference type="InterPro" id="IPR020103">
    <property type="entry name" value="PsdUridine_synth_cat_dom_sf"/>
</dbReference>
<dbReference type="NCBIfam" id="TIGR00005">
    <property type="entry name" value="rluA_subfam"/>
    <property type="match status" value="1"/>
</dbReference>
<dbReference type="Proteomes" id="UP001214415">
    <property type="component" value="Chromosome 7"/>
</dbReference>
<feature type="active site" evidence="1">
    <location>
        <position position="527"/>
    </location>
</feature>